<organism evidence="2 3">
    <name type="scientific">Streblomastix strix</name>
    <dbReference type="NCBI Taxonomy" id="222440"/>
    <lineage>
        <taxon>Eukaryota</taxon>
        <taxon>Metamonada</taxon>
        <taxon>Preaxostyla</taxon>
        <taxon>Oxymonadida</taxon>
        <taxon>Streblomastigidae</taxon>
        <taxon>Streblomastix</taxon>
    </lineage>
</organism>
<feature type="region of interest" description="Disordered" evidence="1">
    <location>
        <begin position="198"/>
        <end position="219"/>
    </location>
</feature>
<evidence type="ECO:0000256" key="1">
    <source>
        <dbReference type="SAM" id="MobiDB-lite"/>
    </source>
</evidence>
<evidence type="ECO:0000313" key="3">
    <source>
        <dbReference type="Proteomes" id="UP000324800"/>
    </source>
</evidence>
<dbReference type="EMBL" id="SNRW01003856">
    <property type="protein sequence ID" value="KAA6388762.1"/>
    <property type="molecule type" value="Genomic_DNA"/>
</dbReference>
<dbReference type="PANTHER" id="PTHR21178:SF8">
    <property type="entry name" value="CILIA- AND FLAGELLA-ASSOCIATED PROTEIN 61"/>
    <property type="match status" value="1"/>
</dbReference>
<reference evidence="2 3" key="1">
    <citation type="submission" date="2019-03" db="EMBL/GenBank/DDBJ databases">
        <title>Single cell metagenomics reveals metabolic interactions within the superorganism composed of flagellate Streblomastix strix and complex community of Bacteroidetes bacteria on its surface.</title>
        <authorList>
            <person name="Treitli S.C."/>
            <person name="Kolisko M."/>
            <person name="Husnik F."/>
            <person name="Keeling P."/>
            <person name="Hampl V."/>
        </authorList>
    </citation>
    <scope>NUCLEOTIDE SEQUENCE [LARGE SCALE GENOMIC DNA]</scope>
    <source>
        <strain evidence="2">ST1C</strain>
    </source>
</reference>
<dbReference type="AlphaFoldDB" id="A0A5J4W238"/>
<dbReference type="Proteomes" id="UP000324800">
    <property type="component" value="Unassembled WGS sequence"/>
</dbReference>
<dbReference type="PANTHER" id="PTHR21178">
    <property type="entry name" value="CILIA- AND FLAGELLA-ASSOCIATED PROTEIN 61"/>
    <property type="match status" value="1"/>
</dbReference>
<accession>A0A5J4W238</accession>
<protein>
    <recommendedName>
        <fullName evidence="4">FAD/NAD(P)-binding domain-containing protein</fullName>
    </recommendedName>
</protein>
<comment type="caution">
    <text evidence="2">The sequence shown here is derived from an EMBL/GenBank/DDBJ whole genome shotgun (WGS) entry which is preliminary data.</text>
</comment>
<name>A0A5J4W238_9EUKA</name>
<gene>
    <name evidence="2" type="ORF">EZS28_015712</name>
</gene>
<proteinExistence type="predicted"/>
<evidence type="ECO:0000313" key="2">
    <source>
        <dbReference type="EMBL" id="KAA6388762.1"/>
    </source>
</evidence>
<evidence type="ECO:0008006" key="4">
    <source>
        <dbReference type="Google" id="ProtNLM"/>
    </source>
</evidence>
<dbReference type="InterPro" id="IPR038884">
    <property type="entry name" value="CFAP61"/>
</dbReference>
<sequence length="234" mass="26432">MPTSSRPPAPALFVVNSCNYTAATLAGLGLQRYIEEVPGAVLIIDLEKRELIIADGSLVPQDMLIIAAGLQDQTLKRLSHPNAQNDFLVHVVDGTIVMNDEVDAIRLQRFIHKPTQPGGNKQIEDENEICVIYGATLRAYSVLHGLLCIRFHFSRLLFIKPHADFETNQLNYEKKIDAFESLIKWKYKDGDDEIPKVASSKGDLAPFTPFDDHDTQNKLKRKKYLSEARIRNFE</sequence>